<evidence type="ECO:0000256" key="3">
    <source>
        <dbReference type="SAM" id="Phobius"/>
    </source>
</evidence>
<protein>
    <recommendedName>
        <fullName evidence="1">diguanylate cyclase</fullName>
        <ecNumber evidence="1">2.7.7.65</ecNumber>
    </recommendedName>
</protein>
<dbReference type="InterPro" id="IPR043128">
    <property type="entry name" value="Rev_trsase/Diguanyl_cyclase"/>
</dbReference>
<dbReference type="PROSITE" id="PS50887">
    <property type="entry name" value="GGDEF"/>
    <property type="match status" value="1"/>
</dbReference>
<dbReference type="SUPFAM" id="SSF55073">
    <property type="entry name" value="Nucleotide cyclase"/>
    <property type="match status" value="1"/>
</dbReference>
<comment type="caution">
    <text evidence="5">The sequence shown here is derived from an EMBL/GenBank/DDBJ whole genome shotgun (WGS) entry which is preliminary data.</text>
</comment>
<feature type="transmembrane region" description="Helical" evidence="3">
    <location>
        <begin position="20"/>
        <end position="36"/>
    </location>
</feature>
<gene>
    <name evidence="5" type="ORF">EOD40_11200</name>
</gene>
<dbReference type="PANTHER" id="PTHR45138">
    <property type="entry name" value="REGULATORY COMPONENTS OF SENSORY TRANSDUCTION SYSTEM"/>
    <property type="match status" value="1"/>
</dbReference>
<keyword evidence="6" id="KW-1185">Reference proteome</keyword>
<dbReference type="InterPro" id="IPR000160">
    <property type="entry name" value="GGDEF_dom"/>
</dbReference>
<name>A0A437KT51_9FLAO</name>
<keyword evidence="3" id="KW-0812">Transmembrane</keyword>
<organism evidence="5 6">
    <name type="scientific">Flavobacterium sufflavum</name>
    <dbReference type="NCBI Taxonomy" id="1921138"/>
    <lineage>
        <taxon>Bacteria</taxon>
        <taxon>Pseudomonadati</taxon>
        <taxon>Bacteroidota</taxon>
        <taxon>Flavobacteriia</taxon>
        <taxon>Flavobacteriales</taxon>
        <taxon>Flavobacteriaceae</taxon>
        <taxon>Flavobacterium</taxon>
    </lineage>
</organism>
<proteinExistence type="predicted"/>
<sequence>MGYLKNSVKKFKDDFFAKGIYDILKALGIFLVIYFTSTLLPKEFTILKFISTEYLIKLYCSFLYTILVFIIAFLIYNRIYRRKYKALQLDNFTDELTGLKNYKAINEYLIRTVQELNTGTKINSFSVIIIDVDNFKAFNSAFGHTKSDQILKSLGQLLNNDRRVTDETFRQFLRGDEFVVITKDTSLGEATKAAERKRKMIENNVFNIDEVFYKLTVSCGVTEFKKGDDTIDTFLNRASQALITAKNTLGKNNTKSHY</sequence>
<dbReference type="OrthoDB" id="1355702at2"/>
<dbReference type="SMART" id="SM00267">
    <property type="entry name" value="GGDEF"/>
    <property type="match status" value="1"/>
</dbReference>
<feature type="transmembrane region" description="Helical" evidence="3">
    <location>
        <begin position="56"/>
        <end position="76"/>
    </location>
</feature>
<feature type="domain" description="GGDEF" evidence="4">
    <location>
        <begin position="123"/>
        <end position="258"/>
    </location>
</feature>
<dbReference type="GO" id="GO:0052621">
    <property type="term" value="F:diguanylate cyclase activity"/>
    <property type="evidence" value="ECO:0007669"/>
    <property type="project" value="UniProtKB-EC"/>
</dbReference>
<accession>A0A437KT51</accession>
<evidence type="ECO:0000256" key="2">
    <source>
        <dbReference type="ARBA" id="ARBA00034247"/>
    </source>
</evidence>
<comment type="catalytic activity">
    <reaction evidence="2">
        <text>2 GTP = 3',3'-c-di-GMP + 2 diphosphate</text>
        <dbReference type="Rhea" id="RHEA:24898"/>
        <dbReference type="ChEBI" id="CHEBI:33019"/>
        <dbReference type="ChEBI" id="CHEBI:37565"/>
        <dbReference type="ChEBI" id="CHEBI:58805"/>
        <dbReference type="EC" id="2.7.7.65"/>
    </reaction>
</comment>
<evidence type="ECO:0000259" key="4">
    <source>
        <dbReference type="PROSITE" id="PS50887"/>
    </source>
</evidence>
<evidence type="ECO:0000256" key="1">
    <source>
        <dbReference type="ARBA" id="ARBA00012528"/>
    </source>
</evidence>
<evidence type="ECO:0000313" key="6">
    <source>
        <dbReference type="Proteomes" id="UP000285211"/>
    </source>
</evidence>
<keyword evidence="3" id="KW-0472">Membrane</keyword>
<reference evidence="5 6" key="1">
    <citation type="submission" date="2019-01" db="EMBL/GenBank/DDBJ databases">
        <authorList>
            <person name="Chen W.-M."/>
        </authorList>
    </citation>
    <scope>NUCLEOTIDE SEQUENCE [LARGE SCALE GENOMIC DNA]</scope>
    <source>
        <strain evidence="5 6">BBQ-12</strain>
    </source>
</reference>
<dbReference type="InterPro" id="IPR029787">
    <property type="entry name" value="Nucleotide_cyclase"/>
</dbReference>
<dbReference type="AlphaFoldDB" id="A0A437KT51"/>
<dbReference type="EMBL" id="SACJ01000006">
    <property type="protein sequence ID" value="RVT75324.1"/>
    <property type="molecule type" value="Genomic_DNA"/>
</dbReference>
<dbReference type="EC" id="2.7.7.65" evidence="1"/>
<keyword evidence="3" id="KW-1133">Transmembrane helix</keyword>
<dbReference type="Pfam" id="PF00990">
    <property type="entry name" value="GGDEF"/>
    <property type="match status" value="1"/>
</dbReference>
<dbReference type="CDD" id="cd01949">
    <property type="entry name" value="GGDEF"/>
    <property type="match status" value="1"/>
</dbReference>
<evidence type="ECO:0000313" key="5">
    <source>
        <dbReference type="EMBL" id="RVT75324.1"/>
    </source>
</evidence>
<dbReference type="Gene3D" id="3.30.70.270">
    <property type="match status" value="1"/>
</dbReference>
<dbReference type="InterPro" id="IPR050469">
    <property type="entry name" value="Diguanylate_Cyclase"/>
</dbReference>
<dbReference type="Proteomes" id="UP000285211">
    <property type="component" value="Unassembled WGS sequence"/>
</dbReference>
<dbReference type="PANTHER" id="PTHR45138:SF9">
    <property type="entry name" value="DIGUANYLATE CYCLASE DGCM-RELATED"/>
    <property type="match status" value="1"/>
</dbReference>
<dbReference type="NCBIfam" id="TIGR00254">
    <property type="entry name" value="GGDEF"/>
    <property type="match status" value="1"/>
</dbReference>